<comment type="caution">
    <text evidence="5">The sequence shown here is derived from an EMBL/GenBank/DDBJ whole genome shotgun (WGS) entry which is preliminary data.</text>
</comment>
<dbReference type="GO" id="GO:0005524">
    <property type="term" value="F:ATP binding"/>
    <property type="evidence" value="ECO:0007669"/>
    <property type="project" value="UniProtKB-KW"/>
</dbReference>
<keyword evidence="6" id="KW-1185">Reference proteome</keyword>
<dbReference type="PANTHER" id="PTHR11361">
    <property type="entry name" value="DNA MISMATCH REPAIR PROTEIN MUTS FAMILY MEMBER"/>
    <property type="match status" value="1"/>
</dbReference>
<reference evidence="5 6" key="1">
    <citation type="submission" date="2019-10" db="EMBL/GenBank/DDBJ databases">
        <title>Nocardia macrotermitis sp. nov. and Nocardia aurantia sp. nov., isolated from the gut of fungus growing-termite Macrotermes natalensis.</title>
        <authorList>
            <person name="Benndorf R."/>
            <person name="Schwitalla J."/>
            <person name="Martin K."/>
            <person name="De Beer W."/>
            <person name="Kaster A.-K."/>
            <person name="Vollmers J."/>
            <person name="Poulsen M."/>
            <person name="Beemelmanns C."/>
        </authorList>
    </citation>
    <scope>NUCLEOTIDE SEQUENCE [LARGE SCALE GENOMIC DNA]</scope>
    <source>
        <strain evidence="5 6">RB56</strain>
    </source>
</reference>
<dbReference type="InterPro" id="IPR027417">
    <property type="entry name" value="P-loop_NTPase"/>
</dbReference>
<dbReference type="Pfam" id="PF00488">
    <property type="entry name" value="MutS_V"/>
    <property type="match status" value="1"/>
</dbReference>
<organism evidence="5 6">
    <name type="scientific">Nocardia aurantia</name>
    <dbReference type="NCBI Taxonomy" id="2585199"/>
    <lineage>
        <taxon>Bacteria</taxon>
        <taxon>Bacillati</taxon>
        <taxon>Actinomycetota</taxon>
        <taxon>Actinomycetes</taxon>
        <taxon>Mycobacteriales</taxon>
        <taxon>Nocardiaceae</taxon>
        <taxon>Nocardia</taxon>
    </lineage>
</organism>
<dbReference type="EC" id="3.1.-.-" evidence="5"/>
<keyword evidence="5" id="KW-0255">Endonuclease</keyword>
<keyword evidence="2" id="KW-0067">ATP-binding</keyword>
<dbReference type="Proteomes" id="UP000431401">
    <property type="component" value="Unassembled WGS sequence"/>
</dbReference>
<accession>A0A7K0DW43</accession>
<dbReference type="GO" id="GO:0030983">
    <property type="term" value="F:mismatched DNA binding"/>
    <property type="evidence" value="ECO:0007669"/>
    <property type="project" value="InterPro"/>
</dbReference>
<gene>
    <name evidence="5" type="primary">mutS2</name>
    <name evidence="5" type="ORF">NRB56_46430</name>
</gene>
<dbReference type="GO" id="GO:0006298">
    <property type="term" value="P:mismatch repair"/>
    <property type="evidence" value="ECO:0007669"/>
    <property type="project" value="InterPro"/>
</dbReference>
<dbReference type="GO" id="GO:0004519">
    <property type="term" value="F:endonuclease activity"/>
    <property type="evidence" value="ECO:0007669"/>
    <property type="project" value="UniProtKB-KW"/>
</dbReference>
<dbReference type="GO" id="GO:0005829">
    <property type="term" value="C:cytosol"/>
    <property type="evidence" value="ECO:0007669"/>
    <property type="project" value="TreeGrafter"/>
</dbReference>
<dbReference type="SMART" id="SM00534">
    <property type="entry name" value="MUTSac"/>
    <property type="match status" value="1"/>
</dbReference>
<dbReference type="AlphaFoldDB" id="A0A7K0DW43"/>
<keyword evidence="5" id="KW-0540">Nuclease</keyword>
<dbReference type="InterPro" id="IPR000432">
    <property type="entry name" value="DNA_mismatch_repair_MutS_C"/>
</dbReference>
<keyword evidence="5" id="KW-0378">Hydrolase</keyword>
<name>A0A7K0DW43_9NOCA</name>
<dbReference type="RefSeq" id="WP_153345565.1">
    <property type="nucleotide sequence ID" value="NZ_WEGI01000010.1"/>
</dbReference>
<proteinExistence type="predicted"/>
<sequence>MRPHLRHSPGGPVATTSLGDTVAADLGLDAVCAAMAGGDPVLLAAARTGLTAIAADAATVRYRQAVFADCCAHPDRIRNLYDIACAATEVRRWTIGRGSRPSGKLLLALQPITELTTLLRRLRAECDSVAAHFRSAGLSDLCARVRATLPDEYLDEISNHLSALDFEHGMHVGVALGPGNKPVDPILHPPPRSRPRGLRRRTGAFEAIDDFENGTTALTRFRGRALEAVADVVSRAADDIGDFFLRLRTELAFYLGAHTLRQRLERAGVPMCVPVVLPAGSPGLRCTGLRDVGLCTTGEPVTGVDVSAADRTLLVVTGANNGGKTTFLRSVGLAQIMAQAGLFVTADEFAAPLRTGVFTHFAPEEDRTLTRGRLAEELAAMSRVVDRITPGGLLLCNESFASTGERDAARIAGPLLAGLVDAGVTVVFVTHLHEFAAARAAEDRPADLFLRAGRAVDGTRTYRMTPGAPSPEAHGADLFHQVFTAPPAAGTGC</sequence>
<evidence type="ECO:0000256" key="1">
    <source>
        <dbReference type="ARBA" id="ARBA00022741"/>
    </source>
</evidence>
<keyword evidence="1" id="KW-0547">Nucleotide-binding</keyword>
<keyword evidence="3" id="KW-0238">DNA-binding</keyword>
<dbReference type="GO" id="GO:0016787">
    <property type="term" value="F:hydrolase activity"/>
    <property type="evidence" value="ECO:0007669"/>
    <property type="project" value="UniProtKB-KW"/>
</dbReference>
<evidence type="ECO:0000313" key="5">
    <source>
        <dbReference type="EMBL" id="MQY29054.1"/>
    </source>
</evidence>
<protein>
    <submittedName>
        <fullName evidence="5">Endonuclease MutS2</fullName>
        <ecNumber evidence="5">3.1.-.-</ecNumber>
    </submittedName>
</protein>
<dbReference type="EMBL" id="WEGI01000010">
    <property type="protein sequence ID" value="MQY29054.1"/>
    <property type="molecule type" value="Genomic_DNA"/>
</dbReference>
<evidence type="ECO:0000259" key="4">
    <source>
        <dbReference type="SMART" id="SM00534"/>
    </source>
</evidence>
<dbReference type="PANTHER" id="PTHR11361:SF34">
    <property type="entry name" value="DNA MISMATCH REPAIR PROTEIN MSH1, MITOCHONDRIAL"/>
    <property type="match status" value="1"/>
</dbReference>
<dbReference type="GO" id="GO:0140664">
    <property type="term" value="F:ATP-dependent DNA damage sensor activity"/>
    <property type="evidence" value="ECO:0007669"/>
    <property type="project" value="InterPro"/>
</dbReference>
<dbReference type="OrthoDB" id="9808166at2"/>
<evidence type="ECO:0000313" key="6">
    <source>
        <dbReference type="Proteomes" id="UP000431401"/>
    </source>
</evidence>
<dbReference type="InterPro" id="IPR045076">
    <property type="entry name" value="MutS"/>
</dbReference>
<dbReference type="SUPFAM" id="SSF52540">
    <property type="entry name" value="P-loop containing nucleoside triphosphate hydrolases"/>
    <property type="match status" value="1"/>
</dbReference>
<feature type="domain" description="DNA mismatch repair proteins mutS family" evidence="4">
    <location>
        <begin position="311"/>
        <end position="484"/>
    </location>
</feature>
<evidence type="ECO:0000256" key="3">
    <source>
        <dbReference type="ARBA" id="ARBA00023125"/>
    </source>
</evidence>
<evidence type="ECO:0000256" key="2">
    <source>
        <dbReference type="ARBA" id="ARBA00022840"/>
    </source>
</evidence>
<dbReference type="Gene3D" id="3.40.50.300">
    <property type="entry name" value="P-loop containing nucleotide triphosphate hydrolases"/>
    <property type="match status" value="1"/>
</dbReference>